<protein>
    <submittedName>
        <fullName evidence="1">Uncharacterized protein</fullName>
    </submittedName>
</protein>
<dbReference type="InterPro" id="IPR014347">
    <property type="entry name" value="Tautomerase/MIF_sf"/>
</dbReference>
<dbReference type="Proteomes" id="UP000747399">
    <property type="component" value="Unassembled WGS sequence"/>
</dbReference>
<comment type="caution">
    <text evidence="1">The sequence shown here is derived from an EMBL/GenBank/DDBJ whole genome shotgun (WGS) entry which is preliminary data.</text>
</comment>
<dbReference type="AlphaFoldDB" id="A0A8J4BLG4"/>
<dbReference type="EMBL" id="BNCO01000068">
    <property type="protein sequence ID" value="GIL64685.1"/>
    <property type="molecule type" value="Genomic_DNA"/>
</dbReference>
<proteinExistence type="predicted"/>
<evidence type="ECO:0000313" key="2">
    <source>
        <dbReference type="Proteomes" id="UP000747399"/>
    </source>
</evidence>
<evidence type="ECO:0000313" key="1">
    <source>
        <dbReference type="EMBL" id="GIL64685.1"/>
    </source>
</evidence>
<dbReference type="Gene3D" id="3.30.429.10">
    <property type="entry name" value="Macrophage Migration Inhibitory Factor"/>
    <property type="match status" value="1"/>
</dbReference>
<organism evidence="1 2">
    <name type="scientific">Volvox africanus</name>
    <dbReference type="NCBI Taxonomy" id="51714"/>
    <lineage>
        <taxon>Eukaryota</taxon>
        <taxon>Viridiplantae</taxon>
        <taxon>Chlorophyta</taxon>
        <taxon>core chlorophytes</taxon>
        <taxon>Chlorophyceae</taxon>
        <taxon>CS clade</taxon>
        <taxon>Chlamydomonadales</taxon>
        <taxon>Volvocaceae</taxon>
        <taxon>Volvox</taxon>
    </lineage>
</organism>
<reference evidence="1" key="1">
    <citation type="journal article" date="2021" name="Proc. Natl. Acad. Sci. U.S.A.">
        <title>Three genomes in the algal genus Volvox reveal the fate of a haploid sex-determining region after a transition to homothallism.</title>
        <authorList>
            <person name="Yamamoto K."/>
            <person name="Hamaji T."/>
            <person name="Kawai-Toyooka H."/>
            <person name="Matsuzaki R."/>
            <person name="Takahashi F."/>
            <person name="Nishimura Y."/>
            <person name="Kawachi M."/>
            <person name="Noguchi H."/>
            <person name="Minakuchi Y."/>
            <person name="Umen J.G."/>
            <person name="Toyoda A."/>
            <person name="Nozaki H."/>
        </authorList>
    </citation>
    <scope>NUCLEOTIDE SEQUENCE</scope>
    <source>
        <strain evidence="1">NIES-3780</strain>
    </source>
</reference>
<name>A0A8J4BLG4_9CHLO</name>
<keyword evidence="2" id="KW-1185">Reference proteome</keyword>
<gene>
    <name evidence="1" type="ORF">Vafri_18578</name>
</gene>
<sequence>MPVVQIVINKEASLDTKKAVAKGLTELFAAECRVPPGHVHVLILQNEFFSFGDNYEKAAAYVTVRSSAQQIVPEARRNLVVEIVAVLTAAFPDLDAYRINTFFEELPVENIAVGAHIATFGTPGSNRNSMGGGQVV</sequence>
<accession>A0A8J4BLG4</accession>
<dbReference type="SUPFAM" id="SSF55331">
    <property type="entry name" value="Tautomerase/MIF"/>
    <property type="match status" value="1"/>
</dbReference>